<dbReference type="InterPro" id="IPR023214">
    <property type="entry name" value="HAD_sf"/>
</dbReference>
<dbReference type="InterPro" id="IPR006439">
    <property type="entry name" value="HAD-SF_hydro_IA"/>
</dbReference>
<sequence length="221" mass="23336">MSDSFFPDSFDAFLFDMDGTILTSIKAAERVWTTWAVAHGVDVETFLPTIHGVRAVETISRLNLPGVDPVAEAEALTEAEIADLEGIEAIAGAPDFLAALPADRWAIVTSAPRRLALRRIEAAGLPVPETMVTAEDVTFGKPAPDCFLLAAQRLGGAPERCLVFEDAAAGIAAAEAAGCKVAVMTTTHRHDMETPHRKLADFSGVRLLQGGEGALQVALAS</sequence>
<dbReference type="InterPro" id="IPR051806">
    <property type="entry name" value="HAD-like_SPP"/>
</dbReference>
<dbReference type="Gene3D" id="1.10.150.240">
    <property type="entry name" value="Putative phosphatase, domain 2"/>
    <property type="match status" value="1"/>
</dbReference>
<dbReference type="PROSITE" id="PS01228">
    <property type="entry name" value="COF_1"/>
    <property type="match status" value="1"/>
</dbReference>
<dbReference type="EMBL" id="BMHH01000015">
    <property type="protein sequence ID" value="GGB02872.1"/>
    <property type="molecule type" value="Genomic_DNA"/>
</dbReference>
<dbReference type="PANTHER" id="PTHR43481:SF4">
    <property type="entry name" value="GLYCEROL-1-PHOSPHATE PHOSPHOHYDROLASE 1-RELATED"/>
    <property type="match status" value="1"/>
</dbReference>
<proteinExistence type="predicted"/>
<protein>
    <submittedName>
        <fullName evidence="1">Glycerol-3-phosphatase</fullName>
    </submittedName>
</protein>
<name>A0A916SLY6_9HYPH</name>
<dbReference type="GO" id="GO:0050308">
    <property type="term" value="F:sugar-phosphatase activity"/>
    <property type="evidence" value="ECO:0007669"/>
    <property type="project" value="TreeGrafter"/>
</dbReference>
<comment type="caution">
    <text evidence="1">The sequence shown here is derived from an EMBL/GenBank/DDBJ whole genome shotgun (WGS) entry which is preliminary data.</text>
</comment>
<evidence type="ECO:0000313" key="1">
    <source>
        <dbReference type="EMBL" id="GGB02872.1"/>
    </source>
</evidence>
<dbReference type="SFLD" id="SFLDS00003">
    <property type="entry name" value="Haloacid_Dehalogenase"/>
    <property type="match status" value="1"/>
</dbReference>
<dbReference type="PANTHER" id="PTHR43481">
    <property type="entry name" value="FRUCTOSE-1-PHOSPHATE PHOSPHATASE"/>
    <property type="match status" value="1"/>
</dbReference>
<dbReference type="SFLD" id="SFLDG01129">
    <property type="entry name" value="C1.5:_HAD__Beta-PGM__Phosphata"/>
    <property type="match status" value="1"/>
</dbReference>
<dbReference type="Proteomes" id="UP000646478">
    <property type="component" value="Unassembled WGS sequence"/>
</dbReference>
<gene>
    <name evidence="1" type="ORF">GCM10011491_33770</name>
</gene>
<dbReference type="InterPro" id="IPR023198">
    <property type="entry name" value="PGP-like_dom2"/>
</dbReference>
<dbReference type="Pfam" id="PF00702">
    <property type="entry name" value="Hydrolase"/>
    <property type="match status" value="1"/>
</dbReference>
<accession>A0A916SLY6</accession>
<dbReference type="InterPro" id="IPR036412">
    <property type="entry name" value="HAD-like_sf"/>
</dbReference>
<dbReference type="NCBIfam" id="TIGR01509">
    <property type="entry name" value="HAD-SF-IA-v3"/>
    <property type="match status" value="1"/>
</dbReference>
<dbReference type="SUPFAM" id="SSF56784">
    <property type="entry name" value="HAD-like"/>
    <property type="match status" value="1"/>
</dbReference>
<dbReference type="AlphaFoldDB" id="A0A916SLY6"/>
<reference evidence="1" key="2">
    <citation type="submission" date="2020-09" db="EMBL/GenBank/DDBJ databases">
        <authorList>
            <person name="Sun Q."/>
            <person name="Zhou Y."/>
        </authorList>
    </citation>
    <scope>NUCLEOTIDE SEQUENCE</scope>
    <source>
        <strain evidence="1">CGMCC 1.15082</strain>
    </source>
</reference>
<keyword evidence="2" id="KW-1185">Reference proteome</keyword>
<dbReference type="Gene3D" id="3.40.50.1000">
    <property type="entry name" value="HAD superfamily/HAD-like"/>
    <property type="match status" value="1"/>
</dbReference>
<evidence type="ECO:0000313" key="2">
    <source>
        <dbReference type="Proteomes" id="UP000646478"/>
    </source>
</evidence>
<organism evidence="1 2">
    <name type="scientific">Brucella endophytica</name>
    <dbReference type="NCBI Taxonomy" id="1963359"/>
    <lineage>
        <taxon>Bacteria</taxon>
        <taxon>Pseudomonadati</taxon>
        <taxon>Pseudomonadota</taxon>
        <taxon>Alphaproteobacteria</taxon>
        <taxon>Hyphomicrobiales</taxon>
        <taxon>Brucellaceae</taxon>
        <taxon>Brucella/Ochrobactrum group</taxon>
        <taxon>Brucella</taxon>
    </lineage>
</organism>
<reference evidence="1" key="1">
    <citation type="journal article" date="2014" name="Int. J. Syst. Evol. Microbiol.">
        <title>Complete genome sequence of Corynebacterium casei LMG S-19264T (=DSM 44701T), isolated from a smear-ripened cheese.</title>
        <authorList>
            <consortium name="US DOE Joint Genome Institute (JGI-PGF)"/>
            <person name="Walter F."/>
            <person name="Albersmeier A."/>
            <person name="Kalinowski J."/>
            <person name="Ruckert C."/>
        </authorList>
    </citation>
    <scope>NUCLEOTIDE SEQUENCE</scope>
    <source>
        <strain evidence="1">CGMCC 1.15082</strain>
    </source>
</reference>